<keyword evidence="16" id="KW-1185">Reference proteome</keyword>
<dbReference type="InterPro" id="IPR050929">
    <property type="entry name" value="PFKA"/>
</dbReference>
<proteinExistence type="inferred from homology"/>
<name>A0AAN8YTF6_9MAGN</name>
<keyword evidence="4" id="KW-0963">Cytoplasm</keyword>
<keyword evidence="12" id="KW-0324">Glycolysis</keyword>
<dbReference type="PANTHER" id="PTHR45770">
    <property type="entry name" value="ATP-DEPENDENT 6-PHOSPHOFRUCTOKINASE 1"/>
    <property type="match status" value="1"/>
</dbReference>
<dbReference type="FunFam" id="3.40.50.460:FF:000018">
    <property type="entry name" value="Phosphofructokinase"/>
    <property type="match status" value="1"/>
</dbReference>
<keyword evidence="5" id="KW-0021">Allosteric enzyme</keyword>
<dbReference type="Pfam" id="PF00365">
    <property type="entry name" value="PFK"/>
    <property type="match status" value="1"/>
</dbReference>
<dbReference type="FunFam" id="3.40.50.450:FF:000002">
    <property type="entry name" value="ATP-dependent 6-phosphofructokinase"/>
    <property type="match status" value="1"/>
</dbReference>
<keyword evidence="7" id="KW-0479">Metal-binding</keyword>
<dbReference type="NCBIfam" id="NF005301">
    <property type="entry name" value="PRK06830.1"/>
    <property type="match status" value="1"/>
</dbReference>
<evidence type="ECO:0000256" key="5">
    <source>
        <dbReference type="ARBA" id="ARBA00022533"/>
    </source>
</evidence>
<keyword evidence="8" id="KW-0547">Nucleotide-binding</keyword>
<comment type="subcellular location">
    <subcellularLocation>
        <location evidence="3">Cytoplasm</location>
    </subcellularLocation>
</comment>
<dbReference type="SUPFAM" id="SSF53784">
    <property type="entry name" value="Phosphofructokinase"/>
    <property type="match status" value="1"/>
</dbReference>
<dbReference type="InterPro" id="IPR022953">
    <property type="entry name" value="ATP_PFK"/>
</dbReference>
<dbReference type="GO" id="GO:0006002">
    <property type="term" value="P:fructose 6-phosphate metabolic process"/>
    <property type="evidence" value="ECO:0007669"/>
    <property type="project" value="InterPro"/>
</dbReference>
<gene>
    <name evidence="15" type="ORF">RJ641_024078</name>
</gene>
<dbReference type="InterPro" id="IPR000023">
    <property type="entry name" value="Phosphofructokinase_dom"/>
</dbReference>
<sequence length="468" mass="51750">MGVLSTSEKKFVVGDNGYVLEDVPHLSDYLPDLPTYPNPLQDNPAYSVAKQYFVNMDDTVAQKIVVHRSSPRGTHFRRAGPRPKVYFESEEVYACIVTCGGLCPGLNTVIREIVCGLYDMYGVHRVIGIEGGYRGFYARNTIPLTPKGVNNIHKRGGTILLTSRGGHDTSKIVDNIQDRGINQVYIIGGDGTQKGASVIFEEIRRRGLKVSVVGIPKTIDNDIPVIDKSFGFDSAVEEAQRAINAAHVEAESYENGIGVVKLMGRYSGFIALHATLASRDVDCCLIPESPFYLEGPGGLFEFIGKRLRENGHMVIVIAEGAGQELLSECMRNMDQKDASGNKLLQDAGLWISQQIRDHFATRLKVLHLKYIDPTYMIRAIPSNASDNVYCTLLAHSAIHGAMAGYTGFTVGPVNGRHAYIPFYRIIERPNKVVITDRMWARLLSSTNQPSFLDPKDITKGRDEEQPQT</sequence>
<dbReference type="Proteomes" id="UP001370490">
    <property type="component" value="Unassembled WGS sequence"/>
</dbReference>
<dbReference type="AlphaFoldDB" id="A0AAN8YTF6"/>
<evidence type="ECO:0000256" key="12">
    <source>
        <dbReference type="ARBA" id="ARBA00023152"/>
    </source>
</evidence>
<protein>
    <submittedName>
        <fullName evidence="15">Phosphofructokinase domain</fullName>
    </submittedName>
</protein>
<dbReference type="PRINTS" id="PR00476">
    <property type="entry name" value="PHFRCTKINASE"/>
</dbReference>
<keyword evidence="11" id="KW-0460">Magnesium</keyword>
<dbReference type="GO" id="GO:0003872">
    <property type="term" value="F:6-phosphofructokinase activity"/>
    <property type="evidence" value="ECO:0007669"/>
    <property type="project" value="UniProtKB-EC"/>
</dbReference>
<evidence type="ECO:0000259" key="14">
    <source>
        <dbReference type="Pfam" id="PF00365"/>
    </source>
</evidence>
<feature type="domain" description="Phosphofructokinase" evidence="14">
    <location>
        <begin position="95"/>
        <end position="399"/>
    </location>
</feature>
<feature type="non-terminal residue" evidence="15">
    <location>
        <position position="468"/>
    </location>
</feature>
<evidence type="ECO:0000256" key="10">
    <source>
        <dbReference type="ARBA" id="ARBA00022840"/>
    </source>
</evidence>
<evidence type="ECO:0000256" key="6">
    <source>
        <dbReference type="ARBA" id="ARBA00022679"/>
    </source>
</evidence>
<evidence type="ECO:0000313" key="15">
    <source>
        <dbReference type="EMBL" id="KAK6911985.1"/>
    </source>
</evidence>
<evidence type="ECO:0000256" key="9">
    <source>
        <dbReference type="ARBA" id="ARBA00022777"/>
    </source>
</evidence>
<dbReference type="HAMAP" id="MF_01981">
    <property type="entry name" value="Phosphofructokinase_II_X"/>
    <property type="match status" value="1"/>
</dbReference>
<evidence type="ECO:0000256" key="8">
    <source>
        <dbReference type="ARBA" id="ARBA00022741"/>
    </source>
</evidence>
<dbReference type="GO" id="GO:0005829">
    <property type="term" value="C:cytosol"/>
    <property type="evidence" value="ECO:0007669"/>
    <property type="project" value="UniProtKB-ARBA"/>
</dbReference>
<reference evidence="15 16" key="1">
    <citation type="submission" date="2023-12" db="EMBL/GenBank/DDBJ databases">
        <title>A high-quality genome assembly for Dillenia turbinata (Dilleniales).</title>
        <authorList>
            <person name="Chanderbali A."/>
        </authorList>
    </citation>
    <scope>NUCLEOTIDE SEQUENCE [LARGE SCALE GENOMIC DNA]</scope>
    <source>
        <strain evidence="15">LSX21</strain>
        <tissue evidence="15">Leaf</tissue>
    </source>
</reference>
<evidence type="ECO:0000256" key="2">
    <source>
        <dbReference type="ARBA" id="ARBA00002659"/>
    </source>
</evidence>
<organism evidence="15 16">
    <name type="scientific">Dillenia turbinata</name>
    <dbReference type="NCBI Taxonomy" id="194707"/>
    <lineage>
        <taxon>Eukaryota</taxon>
        <taxon>Viridiplantae</taxon>
        <taxon>Streptophyta</taxon>
        <taxon>Embryophyta</taxon>
        <taxon>Tracheophyta</taxon>
        <taxon>Spermatophyta</taxon>
        <taxon>Magnoliopsida</taxon>
        <taxon>eudicotyledons</taxon>
        <taxon>Gunneridae</taxon>
        <taxon>Pentapetalae</taxon>
        <taxon>Dilleniales</taxon>
        <taxon>Dilleniaceae</taxon>
        <taxon>Dillenia</taxon>
    </lineage>
</organism>
<evidence type="ECO:0000313" key="16">
    <source>
        <dbReference type="Proteomes" id="UP001370490"/>
    </source>
</evidence>
<comment type="caution">
    <text evidence="15">The sequence shown here is derived from an EMBL/GenBank/DDBJ whole genome shotgun (WGS) entry which is preliminary data.</text>
</comment>
<comment type="function">
    <text evidence="2">Catalyzes the phosphorylation of D-fructose 6-phosphate to fructose 1,6-bisphosphate by ATP, the first committing step of glycolysis.</text>
</comment>
<evidence type="ECO:0000256" key="1">
    <source>
        <dbReference type="ARBA" id="ARBA00001946"/>
    </source>
</evidence>
<evidence type="ECO:0000256" key="11">
    <source>
        <dbReference type="ARBA" id="ARBA00022842"/>
    </source>
</evidence>
<keyword evidence="6" id="KW-0808">Transferase</keyword>
<dbReference type="GO" id="GO:0005524">
    <property type="term" value="F:ATP binding"/>
    <property type="evidence" value="ECO:0007669"/>
    <property type="project" value="UniProtKB-KW"/>
</dbReference>
<dbReference type="InterPro" id="IPR035966">
    <property type="entry name" value="PKF_sf"/>
</dbReference>
<keyword evidence="9" id="KW-0418">Kinase</keyword>
<evidence type="ECO:0000256" key="3">
    <source>
        <dbReference type="ARBA" id="ARBA00004496"/>
    </source>
</evidence>
<evidence type="ECO:0000256" key="7">
    <source>
        <dbReference type="ARBA" id="ARBA00022723"/>
    </source>
</evidence>
<dbReference type="InterPro" id="IPR012004">
    <property type="entry name" value="PyroP-dep_PFK_TP0108"/>
</dbReference>
<dbReference type="EMBL" id="JBAMMX010000028">
    <property type="protein sequence ID" value="KAK6911985.1"/>
    <property type="molecule type" value="Genomic_DNA"/>
</dbReference>
<comment type="catalytic activity">
    <reaction evidence="13">
        <text>beta-D-fructose 6-phosphate + ATP = beta-D-fructose 1,6-bisphosphate + ADP + H(+)</text>
        <dbReference type="Rhea" id="RHEA:16109"/>
        <dbReference type="ChEBI" id="CHEBI:15378"/>
        <dbReference type="ChEBI" id="CHEBI:30616"/>
        <dbReference type="ChEBI" id="CHEBI:32966"/>
        <dbReference type="ChEBI" id="CHEBI:57634"/>
        <dbReference type="ChEBI" id="CHEBI:456216"/>
        <dbReference type="EC" id="2.7.1.11"/>
    </reaction>
</comment>
<dbReference type="Gene3D" id="3.40.50.450">
    <property type="match status" value="1"/>
</dbReference>
<comment type="cofactor">
    <cofactor evidence="1">
        <name>Mg(2+)</name>
        <dbReference type="ChEBI" id="CHEBI:18420"/>
    </cofactor>
</comment>
<accession>A0AAN8YTF6</accession>
<keyword evidence="10" id="KW-0067">ATP-binding</keyword>
<dbReference type="GO" id="GO:0046872">
    <property type="term" value="F:metal ion binding"/>
    <property type="evidence" value="ECO:0007669"/>
    <property type="project" value="UniProtKB-KW"/>
</dbReference>
<evidence type="ECO:0000256" key="4">
    <source>
        <dbReference type="ARBA" id="ARBA00022490"/>
    </source>
</evidence>
<evidence type="ECO:0000256" key="13">
    <source>
        <dbReference type="ARBA" id="ARBA00048070"/>
    </source>
</evidence>
<dbReference type="PIRSF" id="PIRSF000534">
    <property type="entry name" value="PPi_PFK_TP0108"/>
    <property type="match status" value="1"/>
</dbReference>